<sequence length="131" mass="13975">MSDLKVQGFKASEILAQLNNTFGSLSDSERAAQIKKTAAIFELHIKNADKQDAVWTLDLKDTGTIYAGPVKAPAKPGVTLLMSDETFEQVASGKMDGQKAFMTGKLKSKGNLMLATKLAGVLGTTKTKAKL</sequence>
<reference evidence="3" key="1">
    <citation type="submission" date="2019-10" db="EMBL/GenBank/DDBJ databases">
        <authorList>
            <consortium name="DOE Joint Genome Institute"/>
            <person name="Kuo A."/>
            <person name="Miyauchi S."/>
            <person name="Kiss E."/>
            <person name="Drula E."/>
            <person name="Kohler A."/>
            <person name="Sanchez-Garcia M."/>
            <person name="Andreopoulos B."/>
            <person name="Barry K.W."/>
            <person name="Bonito G."/>
            <person name="Buee M."/>
            <person name="Carver A."/>
            <person name="Chen C."/>
            <person name="Cichocki N."/>
            <person name="Clum A."/>
            <person name="Culley D."/>
            <person name="Crous P.W."/>
            <person name="Fauchery L."/>
            <person name="Girlanda M."/>
            <person name="Hayes R."/>
            <person name="Keri Z."/>
            <person name="LaButti K."/>
            <person name="Lipzen A."/>
            <person name="Lombard V."/>
            <person name="Magnuson J."/>
            <person name="Maillard F."/>
            <person name="Morin E."/>
            <person name="Murat C."/>
            <person name="Nolan M."/>
            <person name="Ohm R."/>
            <person name="Pangilinan J."/>
            <person name="Pereira M."/>
            <person name="Perotto S."/>
            <person name="Peter M."/>
            <person name="Riley R."/>
            <person name="Sitrit Y."/>
            <person name="Stielow B."/>
            <person name="Szollosi G."/>
            <person name="Zifcakova L."/>
            <person name="Stursova M."/>
            <person name="Spatafora J.W."/>
            <person name="Tedersoo L."/>
            <person name="Vaario L.-M."/>
            <person name="Yamada A."/>
            <person name="Yan M."/>
            <person name="Wang P."/>
            <person name="Xu J."/>
            <person name="Bruns T."/>
            <person name="Baldrian P."/>
            <person name="Vilgalys R."/>
            <person name="Henrissat B."/>
            <person name="Grigoriev I.V."/>
            <person name="Hibbett D."/>
            <person name="Nagy L.G."/>
            <person name="Martin F.M."/>
        </authorList>
    </citation>
    <scope>NUCLEOTIDE SEQUENCE</scope>
    <source>
        <strain evidence="3">BED1</strain>
    </source>
</reference>
<evidence type="ECO:0000259" key="1">
    <source>
        <dbReference type="Pfam" id="PF02036"/>
    </source>
</evidence>
<gene>
    <name evidence="2" type="ORF">L210DRAFT_3513415</name>
    <name evidence="3" type="ORF">L210DRAFT_3645499</name>
</gene>
<proteinExistence type="predicted"/>
<dbReference type="PANTHER" id="PTHR10094">
    <property type="entry name" value="STEROL CARRIER PROTEIN 2 SCP-2 FAMILY PROTEIN"/>
    <property type="match status" value="1"/>
</dbReference>
<dbReference type="PANTHER" id="PTHR10094:SF28">
    <property type="entry name" value="SCP2 DOMAIN-CONTAINING PROTEIN"/>
    <property type="match status" value="1"/>
</dbReference>
<dbReference type="Pfam" id="PF02036">
    <property type="entry name" value="SCP2"/>
    <property type="match status" value="1"/>
</dbReference>
<accession>A0AAD4BUX8</accession>
<evidence type="ECO:0000313" key="3">
    <source>
        <dbReference type="EMBL" id="KAF8440323.1"/>
    </source>
</evidence>
<dbReference type="GO" id="GO:0005829">
    <property type="term" value="C:cytosol"/>
    <property type="evidence" value="ECO:0007669"/>
    <property type="project" value="TreeGrafter"/>
</dbReference>
<dbReference type="EMBL" id="WHUW01000012">
    <property type="protein sequence ID" value="KAF8440323.1"/>
    <property type="molecule type" value="Genomic_DNA"/>
</dbReference>
<dbReference type="Proteomes" id="UP001194468">
    <property type="component" value="Unassembled WGS sequence"/>
</dbReference>
<name>A0AAD4BUX8_BOLED</name>
<organism evidence="3 4">
    <name type="scientific">Boletus edulis BED1</name>
    <dbReference type="NCBI Taxonomy" id="1328754"/>
    <lineage>
        <taxon>Eukaryota</taxon>
        <taxon>Fungi</taxon>
        <taxon>Dikarya</taxon>
        <taxon>Basidiomycota</taxon>
        <taxon>Agaricomycotina</taxon>
        <taxon>Agaricomycetes</taxon>
        <taxon>Agaricomycetidae</taxon>
        <taxon>Boletales</taxon>
        <taxon>Boletineae</taxon>
        <taxon>Boletaceae</taxon>
        <taxon>Boletoideae</taxon>
        <taxon>Boletus</taxon>
    </lineage>
</organism>
<dbReference type="InterPro" id="IPR003033">
    <property type="entry name" value="SCP2_sterol-bd_dom"/>
</dbReference>
<evidence type="ECO:0000313" key="4">
    <source>
        <dbReference type="Proteomes" id="UP001194468"/>
    </source>
</evidence>
<comment type="caution">
    <text evidence="3">The sequence shown here is derived from an EMBL/GenBank/DDBJ whole genome shotgun (WGS) entry which is preliminary data.</text>
</comment>
<dbReference type="InterPro" id="IPR036527">
    <property type="entry name" value="SCP2_sterol-bd_dom_sf"/>
</dbReference>
<keyword evidence="4" id="KW-1185">Reference proteome</keyword>
<evidence type="ECO:0000313" key="2">
    <source>
        <dbReference type="EMBL" id="KAF8414695.1"/>
    </source>
</evidence>
<dbReference type="EMBL" id="WHUW01000447">
    <property type="protein sequence ID" value="KAF8414695.1"/>
    <property type="molecule type" value="Genomic_DNA"/>
</dbReference>
<feature type="domain" description="SCP2" evidence="1">
    <location>
        <begin position="26"/>
        <end position="122"/>
    </location>
</feature>
<dbReference type="Gene3D" id="3.30.1050.10">
    <property type="entry name" value="SCP2 sterol-binding domain"/>
    <property type="match status" value="1"/>
</dbReference>
<dbReference type="AlphaFoldDB" id="A0AAD4BUX8"/>
<dbReference type="SUPFAM" id="SSF55718">
    <property type="entry name" value="SCP-like"/>
    <property type="match status" value="1"/>
</dbReference>
<reference evidence="3" key="2">
    <citation type="journal article" date="2020" name="Nat. Commun.">
        <title>Large-scale genome sequencing of mycorrhizal fungi provides insights into the early evolution of symbiotic traits.</title>
        <authorList>
            <person name="Miyauchi S."/>
            <person name="Kiss E."/>
            <person name="Kuo A."/>
            <person name="Drula E."/>
            <person name="Kohler A."/>
            <person name="Sanchez-Garcia M."/>
            <person name="Morin E."/>
            <person name="Andreopoulos B."/>
            <person name="Barry K.W."/>
            <person name="Bonito G."/>
            <person name="Buee M."/>
            <person name="Carver A."/>
            <person name="Chen C."/>
            <person name="Cichocki N."/>
            <person name="Clum A."/>
            <person name="Culley D."/>
            <person name="Crous P.W."/>
            <person name="Fauchery L."/>
            <person name="Girlanda M."/>
            <person name="Hayes R.D."/>
            <person name="Keri Z."/>
            <person name="LaButti K."/>
            <person name="Lipzen A."/>
            <person name="Lombard V."/>
            <person name="Magnuson J."/>
            <person name="Maillard F."/>
            <person name="Murat C."/>
            <person name="Nolan M."/>
            <person name="Ohm R.A."/>
            <person name="Pangilinan J."/>
            <person name="Pereira M.F."/>
            <person name="Perotto S."/>
            <person name="Peter M."/>
            <person name="Pfister S."/>
            <person name="Riley R."/>
            <person name="Sitrit Y."/>
            <person name="Stielow J.B."/>
            <person name="Szollosi G."/>
            <person name="Zifcakova L."/>
            <person name="Stursova M."/>
            <person name="Spatafora J.W."/>
            <person name="Tedersoo L."/>
            <person name="Vaario L.M."/>
            <person name="Yamada A."/>
            <person name="Yan M."/>
            <person name="Wang P."/>
            <person name="Xu J."/>
            <person name="Bruns T."/>
            <person name="Baldrian P."/>
            <person name="Vilgalys R."/>
            <person name="Dunand C."/>
            <person name="Henrissat B."/>
            <person name="Grigoriev I.V."/>
            <person name="Hibbett D."/>
            <person name="Nagy L.G."/>
            <person name="Martin F.M."/>
        </authorList>
    </citation>
    <scope>NUCLEOTIDE SEQUENCE</scope>
    <source>
        <strain evidence="3">BED1</strain>
    </source>
</reference>
<protein>
    <submittedName>
        <fullName evidence="3">SCP2 sterol-binding domain-containing protein</fullName>
    </submittedName>
</protein>